<dbReference type="AlphaFoldDB" id="A1S892"/>
<dbReference type="Gene3D" id="3.40.50.880">
    <property type="match status" value="1"/>
</dbReference>
<reference evidence="3 4" key="1">
    <citation type="submission" date="2006-12" db="EMBL/GenBank/DDBJ databases">
        <title>Complete sequence of Shewanella amazonensis SB2B.</title>
        <authorList>
            <consortium name="US DOE Joint Genome Institute"/>
            <person name="Copeland A."/>
            <person name="Lucas S."/>
            <person name="Lapidus A."/>
            <person name="Barry K."/>
            <person name="Detter J.C."/>
            <person name="Glavina del Rio T."/>
            <person name="Hammon N."/>
            <person name="Israni S."/>
            <person name="Dalin E."/>
            <person name="Tice H."/>
            <person name="Pitluck S."/>
            <person name="Munk A.C."/>
            <person name="Brettin T."/>
            <person name="Bruce D."/>
            <person name="Han C."/>
            <person name="Tapia R."/>
            <person name="Gilna P."/>
            <person name="Schmutz J."/>
            <person name="Larimer F."/>
            <person name="Land M."/>
            <person name="Hauser L."/>
            <person name="Kyrpides N."/>
            <person name="Mikhailova N."/>
            <person name="Fredrickson J."/>
            <person name="Richardson P."/>
        </authorList>
    </citation>
    <scope>NUCLEOTIDE SEQUENCE [LARGE SCALE GENOMIC DNA]</scope>
    <source>
        <strain evidence="4">ATCC BAA-1098 / SB2B</strain>
    </source>
</reference>
<dbReference type="Proteomes" id="UP000009175">
    <property type="component" value="Chromosome"/>
</dbReference>
<evidence type="ECO:0000313" key="4">
    <source>
        <dbReference type="Proteomes" id="UP000009175"/>
    </source>
</evidence>
<evidence type="ECO:0000256" key="1">
    <source>
        <dbReference type="PIRSR" id="PIRSR032067-1"/>
    </source>
</evidence>
<accession>A1S892</accession>
<proteinExistence type="predicted"/>
<dbReference type="InterPro" id="IPR029062">
    <property type="entry name" value="Class_I_gatase-like"/>
</dbReference>
<feature type="signal peptide" evidence="2">
    <location>
        <begin position="1"/>
        <end position="25"/>
    </location>
</feature>
<name>A1S892_SHEAM</name>
<protein>
    <submittedName>
        <fullName evidence="3">Cyanophycinase-related exopeptidase-like protein</fullName>
    </submittedName>
</protein>
<feature type="chain" id="PRO_5002637256" evidence="2">
    <location>
        <begin position="26"/>
        <end position="559"/>
    </location>
</feature>
<dbReference type="STRING" id="326297.Sama_2394"/>
<feature type="active site" description="Charge relay system" evidence="1">
    <location>
        <position position="405"/>
    </location>
</feature>
<dbReference type="PIRSF" id="PIRSF032067">
    <property type="entry name" value="Cyanophycinase"/>
    <property type="match status" value="1"/>
</dbReference>
<organism evidence="3 4">
    <name type="scientific">Shewanella amazonensis (strain ATCC BAA-1098 / SB2B)</name>
    <dbReference type="NCBI Taxonomy" id="326297"/>
    <lineage>
        <taxon>Bacteria</taxon>
        <taxon>Pseudomonadati</taxon>
        <taxon>Pseudomonadota</taxon>
        <taxon>Gammaproteobacteria</taxon>
        <taxon>Alteromonadales</taxon>
        <taxon>Shewanellaceae</taxon>
        <taxon>Shewanella</taxon>
    </lineage>
</organism>
<evidence type="ECO:0000313" key="3">
    <source>
        <dbReference type="EMBL" id="ABM00599.1"/>
    </source>
</evidence>
<keyword evidence="4" id="KW-1185">Reference proteome</keyword>
<dbReference type="PANTHER" id="PTHR36175">
    <property type="entry name" value="CYANOPHYCINASE"/>
    <property type="match status" value="1"/>
</dbReference>
<dbReference type="SUPFAM" id="SSF52317">
    <property type="entry name" value="Class I glutamine amidotransferase-like"/>
    <property type="match status" value="1"/>
</dbReference>
<gene>
    <name evidence="3" type="ordered locus">Sama_2394</name>
</gene>
<dbReference type="RefSeq" id="WP_011760506.1">
    <property type="nucleotide sequence ID" value="NC_008700.1"/>
</dbReference>
<evidence type="ECO:0000256" key="2">
    <source>
        <dbReference type="SAM" id="SignalP"/>
    </source>
</evidence>
<dbReference type="PANTHER" id="PTHR36175:SF1">
    <property type="entry name" value="CYANOPHYCINASE"/>
    <property type="match status" value="1"/>
</dbReference>
<sequence>MTPKFLSFIGAVALWVSIAHPIASAAAKPYNPDKAPETAREPVPTLSLMLAGGALSVCSSMNPKYCTADIHFPDKAKTRHLYELSEQSLSRFQVTPAWARLNVDTQRALLAALGSADRALLDIEALHDRLGPLGNTLNDASYFALLDTLEWVQLTQEGEPKTEQVRLEQGKNAQGASHFAAFVSRAARQVGHQPPKIGIVTASARDPFEAASFYQQAFTQAGAIAQWLPLDSALQQAWGYGNREAGCKELATLGENYQGYHDRQRVYPTLWDKYNQVCLNPEGLLRTLAALDGLFLSGGDQSLTLSAWLGADGQPSAALKLIKERFANGELIIGGTSAGTAVMASGAMITGGTSQGALDFGVVAAPPVSERCEELGCEALNPADTLTYRPGGGLGLYPFGVTDTHFSERDRQIRLVLLQDISQTGLGVGVDENTALWLSKDGQYGVIEGEGGVWFSEPAAKGQTPDPQKAQIHQSTAHSHIIHYLPHGTRLTLTRDNIRAEGTQEELQKVSCDGFTAAWLPSQGFTLRHLVDSQCHPQGYYQSLGLEHSTEMSSDKATH</sequence>
<dbReference type="InterPro" id="IPR011811">
    <property type="entry name" value="Peptidase_S51_cyanophycinase"/>
</dbReference>
<feature type="active site" description="Charge relay system" evidence="1">
    <location>
        <position position="432"/>
    </location>
</feature>
<dbReference type="EMBL" id="CP000507">
    <property type="protein sequence ID" value="ABM00599.1"/>
    <property type="molecule type" value="Genomic_DNA"/>
</dbReference>
<feature type="active site" description="Charge relay system" evidence="1">
    <location>
        <position position="337"/>
    </location>
</feature>
<dbReference type="eggNOG" id="COG4242">
    <property type="taxonomic scope" value="Bacteria"/>
</dbReference>
<dbReference type="GO" id="GO:0016787">
    <property type="term" value="F:hydrolase activity"/>
    <property type="evidence" value="ECO:0007669"/>
    <property type="project" value="InterPro"/>
</dbReference>
<keyword evidence="2" id="KW-0732">Signal</keyword>
<dbReference type="KEGG" id="saz:Sama_2394"/>
<dbReference type="OrthoDB" id="9799980at2"/>
<dbReference type="CDD" id="cd03145">
    <property type="entry name" value="GAT1_cyanophycinase"/>
    <property type="match status" value="1"/>
</dbReference>
<dbReference type="HOGENOM" id="CLU_032123_0_0_6"/>